<dbReference type="InterPro" id="IPR018490">
    <property type="entry name" value="cNMP-bd_dom_sf"/>
</dbReference>
<dbReference type="InterPro" id="IPR000595">
    <property type="entry name" value="cNMP-bd_dom"/>
</dbReference>
<accession>A0A1G6YV51</accession>
<dbReference type="InterPro" id="IPR036390">
    <property type="entry name" value="WH_DNA-bd_sf"/>
</dbReference>
<dbReference type="PANTHER" id="PTHR24567:SF74">
    <property type="entry name" value="HTH-TYPE TRANSCRIPTIONAL REGULATOR ARCR"/>
    <property type="match status" value="1"/>
</dbReference>
<dbReference type="InterPro" id="IPR012318">
    <property type="entry name" value="HTH_CRP"/>
</dbReference>
<dbReference type="PANTHER" id="PTHR24567">
    <property type="entry name" value="CRP FAMILY TRANSCRIPTIONAL REGULATORY PROTEIN"/>
    <property type="match status" value="1"/>
</dbReference>
<protein>
    <submittedName>
        <fullName evidence="5">cAMP-binding domain of CRP or a regulatory subunit of cAMP-dependent protein kinases</fullName>
    </submittedName>
</protein>
<keyword evidence="2" id="KW-0238">DNA-binding</keyword>
<evidence type="ECO:0000313" key="6">
    <source>
        <dbReference type="Proteomes" id="UP000198925"/>
    </source>
</evidence>
<evidence type="ECO:0000256" key="2">
    <source>
        <dbReference type="ARBA" id="ARBA00023125"/>
    </source>
</evidence>
<keyword evidence="6" id="KW-1185">Reference proteome</keyword>
<keyword evidence="5" id="KW-0418">Kinase</keyword>
<keyword evidence="3" id="KW-0804">Transcription</keyword>
<dbReference type="InterPro" id="IPR036388">
    <property type="entry name" value="WH-like_DNA-bd_sf"/>
</dbReference>
<dbReference type="PROSITE" id="PS51063">
    <property type="entry name" value="HTH_CRP_2"/>
    <property type="match status" value="1"/>
</dbReference>
<gene>
    <name evidence="5" type="ORF">SAMN04487779_101520</name>
</gene>
<dbReference type="GO" id="GO:0003677">
    <property type="term" value="F:DNA binding"/>
    <property type="evidence" value="ECO:0007669"/>
    <property type="project" value="UniProtKB-KW"/>
</dbReference>
<dbReference type="SMART" id="SM00100">
    <property type="entry name" value="cNMP"/>
    <property type="match status" value="1"/>
</dbReference>
<organism evidence="5 6">
    <name type="scientific">Belnapia rosea</name>
    <dbReference type="NCBI Taxonomy" id="938405"/>
    <lineage>
        <taxon>Bacteria</taxon>
        <taxon>Pseudomonadati</taxon>
        <taxon>Pseudomonadota</taxon>
        <taxon>Alphaproteobacteria</taxon>
        <taxon>Acetobacterales</taxon>
        <taxon>Roseomonadaceae</taxon>
        <taxon>Belnapia</taxon>
    </lineage>
</organism>
<dbReference type="SUPFAM" id="SSF46785">
    <property type="entry name" value="Winged helix' DNA-binding domain"/>
    <property type="match status" value="1"/>
</dbReference>
<evidence type="ECO:0000256" key="3">
    <source>
        <dbReference type="ARBA" id="ARBA00023163"/>
    </source>
</evidence>
<dbReference type="Pfam" id="PF13545">
    <property type="entry name" value="HTH_Crp_2"/>
    <property type="match status" value="1"/>
</dbReference>
<sequence>MTLSIVPAASPRNRLLQALPPGDLAELWPQLEPVELTLREVLQVPEQPMEAAWFVETGMVSMIAMLENGDGAEVGIVGNEGLIGLPLLLDDDRDDLEGLVQMAGTAFRIPANAFQAVLERLPQLRRLLNRYALVHYGQVARTGACNGRHHTDDRLARWLLMAHDRAGGDTFPITHEMLGMMLAVRRAGVTVAAGVLQKAGLIRYSGGRITITDRPGLEAASCDCYGVTRRAKDRLFGLGPGEHSYWH</sequence>
<keyword evidence="5" id="KW-0808">Transferase</keyword>
<feature type="domain" description="HTH crp-type" evidence="4">
    <location>
        <begin position="149"/>
        <end position="215"/>
    </location>
</feature>
<proteinExistence type="predicted"/>
<dbReference type="InterPro" id="IPR050397">
    <property type="entry name" value="Env_Response_Regulators"/>
</dbReference>
<dbReference type="Proteomes" id="UP000198925">
    <property type="component" value="Unassembled WGS sequence"/>
</dbReference>
<reference evidence="5 6" key="1">
    <citation type="submission" date="2016-10" db="EMBL/GenBank/DDBJ databases">
        <authorList>
            <person name="de Groot N.N."/>
        </authorList>
    </citation>
    <scope>NUCLEOTIDE SEQUENCE [LARGE SCALE GENOMIC DNA]</scope>
    <source>
        <strain evidence="5 6">CPCC 100156</strain>
    </source>
</reference>
<dbReference type="GO" id="GO:0016301">
    <property type="term" value="F:kinase activity"/>
    <property type="evidence" value="ECO:0007669"/>
    <property type="project" value="UniProtKB-KW"/>
</dbReference>
<dbReference type="GO" id="GO:0005829">
    <property type="term" value="C:cytosol"/>
    <property type="evidence" value="ECO:0007669"/>
    <property type="project" value="TreeGrafter"/>
</dbReference>
<keyword evidence="1" id="KW-0805">Transcription regulation</keyword>
<evidence type="ECO:0000313" key="5">
    <source>
        <dbReference type="EMBL" id="SDD94279.1"/>
    </source>
</evidence>
<dbReference type="Gene3D" id="1.10.10.10">
    <property type="entry name" value="Winged helix-like DNA-binding domain superfamily/Winged helix DNA-binding domain"/>
    <property type="match status" value="1"/>
</dbReference>
<dbReference type="EMBL" id="FMZX01000015">
    <property type="protein sequence ID" value="SDD94279.1"/>
    <property type="molecule type" value="Genomic_DNA"/>
</dbReference>
<dbReference type="SUPFAM" id="SSF51206">
    <property type="entry name" value="cAMP-binding domain-like"/>
    <property type="match status" value="1"/>
</dbReference>
<dbReference type="GO" id="GO:0003700">
    <property type="term" value="F:DNA-binding transcription factor activity"/>
    <property type="evidence" value="ECO:0007669"/>
    <property type="project" value="TreeGrafter"/>
</dbReference>
<evidence type="ECO:0000256" key="1">
    <source>
        <dbReference type="ARBA" id="ARBA00023015"/>
    </source>
</evidence>
<evidence type="ECO:0000259" key="4">
    <source>
        <dbReference type="PROSITE" id="PS51063"/>
    </source>
</evidence>
<dbReference type="Gene3D" id="2.60.120.10">
    <property type="entry name" value="Jelly Rolls"/>
    <property type="match status" value="1"/>
</dbReference>
<dbReference type="RefSeq" id="WP_090664407.1">
    <property type="nucleotide sequence ID" value="NZ_FMZX01000015.1"/>
</dbReference>
<name>A0A1G6YV51_9PROT</name>
<dbReference type="Pfam" id="PF00027">
    <property type="entry name" value="cNMP_binding"/>
    <property type="match status" value="1"/>
</dbReference>
<dbReference type="InterPro" id="IPR014710">
    <property type="entry name" value="RmlC-like_jellyroll"/>
</dbReference>
<dbReference type="AlphaFoldDB" id="A0A1G6YV51"/>